<reference evidence="2 3" key="1">
    <citation type="submission" date="2011-09" db="EMBL/GenBank/DDBJ databases">
        <title>The draft genome of Paenibacillus lactis 154.</title>
        <authorList>
            <consortium name="US DOE Joint Genome Institute (JGI-PGF)"/>
            <person name="Lucas S."/>
            <person name="Han J."/>
            <person name="Lapidus A."/>
            <person name="Cheng J.-F."/>
            <person name="Goodwin L."/>
            <person name="Pitluck S."/>
            <person name="Peters L."/>
            <person name="Land M.L."/>
            <person name="Hauser L."/>
            <person name="Siebers A."/>
            <person name="Thelen M."/>
            <person name="Hugenholtz P."/>
            <person name="Allgaier M."/>
            <person name="Woyke T.J."/>
        </authorList>
    </citation>
    <scope>NUCLEOTIDE SEQUENCE [LARGE SCALE GENOMIC DNA]</scope>
    <source>
        <strain evidence="2 3">154</strain>
    </source>
</reference>
<dbReference type="Pfam" id="PF00583">
    <property type="entry name" value="Acetyltransf_1"/>
    <property type="match status" value="1"/>
</dbReference>
<evidence type="ECO:0000259" key="1">
    <source>
        <dbReference type="PROSITE" id="PS51186"/>
    </source>
</evidence>
<proteinExistence type="predicted"/>
<dbReference type="InterPro" id="IPR039143">
    <property type="entry name" value="GNPNAT1-like"/>
</dbReference>
<gene>
    <name evidence="2" type="ORF">PaelaDRAFT_0767</name>
</gene>
<dbReference type="SUPFAM" id="SSF55729">
    <property type="entry name" value="Acyl-CoA N-acyltransferases (Nat)"/>
    <property type="match status" value="1"/>
</dbReference>
<protein>
    <submittedName>
        <fullName evidence="2">GCN5-related N-acetyltransferase</fullName>
    </submittedName>
</protein>
<dbReference type="PANTHER" id="PTHR13355:SF15">
    <property type="entry name" value="GCN5-RELATED N-ACETYLTRANSFERASE 3, CHLOROPLASTIC"/>
    <property type="match status" value="1"/>
</dbReference>
<dbReference type="PROSITE" id="PS51186">
    <property type="entry name" value="GNAT"/>
    <property type="match status" value="1"/>
</dbReference>
<name>G4H9V6_9BACL</name>
<dbReference type="PANTHER" id="PTHR13355">
    <property type="entry name" value="GLUCOSAMINE 6-PHOSPHATE N-ACETYLTRANSFERASE"/>
    <property type="match status" value="1"/>
</dbReference>
<feature type="domain" description="N-acetyltransferase" evidence="1">
    <location>
        <begin position="3"/>
        <end position="147"/>
    </location>
</feature>
<dbReference type="InterPro" id="IPR016181">
    <property type="entry name" value="Acyl_CoA_acyltransferase"/>
</dbReference>
<dbReference type="Gene3D" id="3.40.630.30">
    <property type="match status" value="1"/>
</dbReference>
<keyword evidence="2" id="KW-0808">Transferase</keyword>
<dbReference type="CDD" id="cd04301">
    <property type="entry name" value="NAT_SF"/>
    <property type="match status" value="1"/>
</dbReference>
<dbReference type="InterPro" id="IPR000182">
    <property type="entry name" value="GNAT_dom"/>
</dbReference>
<dbReference type="eggNOG" id="COG0456">
    <property type="taxonomic scope" value="Bacteria"/>
</dbReference>
<dbReference type="STRING" id="743719.PaelaDRAFT_0767"/>
<dbReference type="EMBL" id="AGIP01000001">
    <property type="protein sequence ID" value="EHB68641.1"/>
    <property type="molecule type" value="Genomic_DNA"/>
</dbReference>
<accession>G4H9V6</accession>
<organism evidence="2 3">
    <name type="scientific">Paenibacillus lactis 154</name>
    <dbReference type="NCBI Taxonomy" id="743719"/>
    <lineage>
        <taxon>Bacteria</taxon>
        <taxon>Bacillati</taxon>
        <taxon>Bacillota</taxon>
        <taxon>Bacilli</taxon>
        <taxon>Bacillales</taxon>
        <taxon>Paenibacillaceae</taxon>
        <taxon>Paenibacillus</taxon>
    </lineage>
</organism>
<dbReference type="PATRIC" id="fig|743719.3.peg.771"/>
<dbReference type="RefSeq" id="WP_007127943.1">
    <property type="nucleotide sequence ID" value="NZ_AGIP01000001.1"/>
</dbReference>
<evidence type="ECO:0000313" key="2">
    <source>
        <dbReference type="EMBL" id="EHB68641.1"/>
    </source>
</evidence>
<evidence type="ECO:0000313" key="3">
    <source>
        <dbReference type="Proteomes" id="UP000003891"/>
    </source>
</evidence>
<dbReference type="AlphaFoldDB" id="G4H9V6"/>
<dbReference type="GO" id="GO:0008080">
    <property type="term" value="F:N-acetyltransferase activity"/>
    <property type="evidence" value="ECO:0007669"/>
    <property type="project" value="TreeGrafter"/>
</dbReference>
<sequence>MTIAYHRVTTEDAAFLSALFTEFVGKESDIEAMKQQIERLSAKPEYYVAGAYRNEKLVGTAMGIVCIDLVGNCKPFLLIENVVVSPDAQGKGVGKGLMQELERFAEEHQCNYMILASSNERADAHRFYESIGFAGAKRGFMKTLNAG</sequence>
<dbReference type="Proteomes" id="UP000003891">
    <property type="component" value="Unassembled WGS sequence"/>
</dbReference>
<dbReference type="OrthoDB" id="9789603at2"/>